<evidence type="ECO:0000313" key="3">
    <source>
        <dbReference type="Proteomes" id="UP000283509"/>
    </source>
</evidence>
<proteinExistence type="predicted"/>
<feature type="compositionally biased region" description="Basic residues" evidence="1">
    <location>
        <begin position="252"/>
        <end position="262"/>
    </location>
</feature>
<reference evidence="2 3" key="2">
    <citation type="submission" date="2019-01" db="EMBL/GenBank/DDBJ databases">
        <title>The decoding of complex shrimp genome reveals the adaptation for benthos swimmer, frequently molting mechanism and breeding impact on genome.</title>
        <authorList>
            <person name="Sun Y."/>
            <person name="Gao Y."/>
            <person name="Yu Y."/>
        </authorList>
    </citation>
    <scope>NUCLEOTIDE SEQUENCE [LARGE SCALE GENOMIC DNA]</scope>
    <source>
        <tissue evidence="2">Muscle</tissue>
    </source>
</reference>
<sequence>MAKFEPFSSANKWLPLLKGRLQYGETAPSVEKQQDFKVPTSLERHLEQSLQSRETLPLRSRLTLARLVAARCPTARNATSRCISGGTGSHRGRGSGSGCGGDGGDTGLVMRLRLISPHNVASPDTSCYQPFSFCSPIPLLNSPTQPNSNTPIDTLPSPHTEPHVIPSPEPLKNPELNYSPTSPSPSNATTNQCYPNLPGQCLCGTASARPYRHKRAAHSSSAARRQNPLSRPRHSSSTEMSNKETQVTPTRNHTRNSKRRKK</sequence>
<evidence type="ECO:0000256" key="1">
    <source>
        <dbReference type="SAM" id="MobiDB-lite"/>
    </source>
</evidence>
<accession>A0A423TNT4</accession>
<feature type="compositionally biased region" description="Polar residues" evidence="1">
    <location>
        <begin position="142"/>
        <end position="152"/>
    </location>
</feature>
<reference evidence="2 3" key="1">
    <citation type="submission" date="2018-04" db="EMBL/GenBank/DDBJ databases">
        <authorList>
            <person name="Zhang X."/>
            <person name="Yuan J."/>
            <person name="Li F."/>
            <person name="Xiang J."/>
        </authorList>
    </citation>
    <scope>NUCLEOTIDE SEQUENCE [LARGE SCALE GENOMIC DNA]</scope>
    <source>
        <tissue evidence="2">Muscle</tissue>
    </source>
</reference>
<feature type="compositionally biased region" description="Gly residues" evidence="1">
    <location>
        <begin position="85"/>
        <end position="102"/>
    </location>
</feature>
<feature type="region of interest" description="Disordered" evidence="1">
    <location>
        <begin position="212"/>
        <end position="262"/>
    </location>
</feature>
<dbReference type="EMBL" id="QCYY01001428">
    <property type="protein sequence ID" value="ROT78120.1"/>
    <property type="molecule type" value="Genomic_DNA"/>
</dbReference>
<protein>
    <submittedName>
        <fullName evidence="2">Uncharacterized protein</fullName>
    </submittedName>
</protein>
<name>A0A423TNT4_PENVA</name>
<dbReference type="Proteomes" id="UP000283509">
    <property type="component" value="Unassembled WGS sequence"/>
</dbReference>
<feature type="region of interest" description="Disordered" evidence="1">
    <location>
        <begin position="142"/>
        <end position="191"/>
    </location>
</feature>
<feature type="compositionally biased region" description="Polar residues" evidence="1">
    <location>
        <begin position="235"/>
        <end position="251"/>
    </location>
</feature>
<evidence type="ECO:0000313" key="2">
    <source>
        <dbReference type="EMBL" id="ROT78120.1"/>
    </source>
</evidence>
<dbReference type="AlphaFoldDB" id="A0A423TNT4"/>
<keyword evidence="3" id="KW-1185">Reference proteome</keyword>
<feature type="compositionally biased region" description="Low complexity" evidence="1">
    <location>
        <begin position="177"/>
        <end position="191"/>
    </location>
</feature>
<comment type="caution">
    <text evidence="2">The sequence shown here is derived from an EMBL/GenBank/DDBJ whole genome shotgun (WGS) entry which is preliminary data.</text>
</comment>
<gene>
    <name evidence="2" type="ORF">C7M84_003172</name>
</gene>
<feature type="region of interest" description="Disordered" evidence="1">
    <location>
        <begin position="83"/>
        <end position="102"/>
    </location>
</feature>
<organism evidence="2 3">
    <name type="scientific">Penaeus vannamei</name>
    <name type="common">Whiteleg shrimp</name>
    <name type="synonym">Litopenaeus vannamei</name>
    <dbReference type="NCBI Taxonomy" id="6689"/>
    <lineage>
        <taxon>Eukaryota</taxon>
        <taxon>Metazoa</taxon>
        <taxon>Ecdysozoa</taxon>
        <taxon>Arthropoda</taxon>
        <taxon>Crustacea</taxon>
        <taxon>Multicrustacea</taxon>
        <taxon>Malacostraca</taxon>
        <taxon>Eumalacostraca</taxon>
        <taxon>Eucarida</taxon>
        <taxon>Decapoda</taxon>
        <taxon>Dendrobranchiata</taxon>
        <taxon>Penaeoidea</taxon>
        <taxon>Penaeidae</taxon>
        <taxon>Penaeus</taxon>
    </lineage>
</organism>